<reference evidence="3" key="1">
    <citation type="journal article" date="2019" name="bioRxiv">
        <title>The Genome of the Zebra Mussel, Dreissena polymorpha: A Resource for Invasive Species Research.</title>
        <authorList>
            <person name="McCartney M.A."/>
            <person name="Auch B."/>
            <person name="Kono T."/>
            <person name="Mallez S."/>
            <person name="Zhang Y."/>
            <person name="Obille A."/>
            <person name="Becker A."/>
            <person name="Abrahante J.E."/>
            <person name="Garbe J."/>
            <person name="Badalamenti J.P."/>
            <person name="Herman A."/>
            <person name="Mangelson H."/>
            <person name="Liachko I."/>
            <person name="Sullivan S."/>
            <person name="Sone E.D."/>
            <person name="Koren S."/>
            <person name="Silverstein K.A.T."/>
            <person name="Beckman K.B."/>
            <person name="Gohl D.M."/>
        </authorList>
    </citation>
    <scope>NUCLEOTIDE SEQUENCE</scope>
    <source>
        <strain evidence="3">Duluth1</strain>
        <tissue evidence="3">Whole animal</tissue>
    </source>
</reference>
<feature type="chain" id="PRO_5039043729" description="Kazal-like domain-containing protein" evidence="1">
    <location>
        <begin position="22"/>
        <end position="219"/>
    </location>
</feature>
<dbReference type="InterPro" id="IPR053265">
    <property type="entry name" value="Serpin"/>
</dbReference>
<evidence type="ECO:0000259" key="2">
    <source>
        <dbReference type="PROSITE" id="PS51465"/>
    </source>
</evidence>
<gene>
    <name evidence="3" type="ORF">DPMN_049089</name>
</gene>
<reference evidence="3" key="2">
    <citation type="submission" date="2020-11" db="EMBL/GenBank/DDBJ databases">
        <authorList>
            <person name="McCartney M.A."/>
            <person name="Auch B."/>
            <person name="Kono T."/>
            <person name="Mallez S."/>
            <person name="Becker A."/>
            <person name="Gohl D.M."/>
            <person name="Silverstein K.A.T."/>
            <person name="Koren S."/>
            <person name="Bechman K.B."/>
            <person name="Herman A."/>
            <person name="Abrahante J.E."/>
            <person name="Garbe J."/>
        </authorList>
    </citation>
    <scope>NUCLEOTIDE SEQUENCE</scope>
    <source>
        <strain evidence="3">Duluth1</strain>
        <tissue evidence="3">Whole animal</tissue>
    </source>
</reference>
<dbReference type="InterPro" id="IPR036058">
    <property type="entry name" value="Kazal_dom_sf"/>
</dbReference>
<dbReference type="AlphaFoldDB" id="A0A9D4DB64"/>
<evidence type="ECO:0000313" key="4">
    <source>
        <dbReference type="Proteomes" id="UP000828390"/>
    </source>
</evidence>
<evidence type="ECO:0000313" key="3">
    <source>
        <dbReference type="EMBL" id="KAH3742348.1"/>
    </source>
</evidence>
<sequence>MNPSWICVAVVCMVTVGMSVGVCGCYHDYQPVCGVDGKTYGNQCAISFTNVEKAYDGECRNPPCLCSSTIPSPVCGNDGLTYKNVCLMTCNGATEAHPGSCYTWFEILQYKSTETEFLLQKRHVNFDDGGCPASSVIGTRASRLGDQGSSPVPDSMYVTSQANENGTSSGEKVRYSKEQYSGAFWVITLTSNHAAWAVEFLLQVQRVGVYGSRTRWRKL</sequence>
<dbReference type="PANTHER" id="PTHR21131:SF0">
    <property type="entry name" value="GEO10195P1-RELATED"/>
    <property type="match status" value="1"/>
</dbReference>
<accession>A0A9D4DB64</accession>
<comment type="caution">
    <text evidence="3">The sequence shown here is derived from an EMBL/GenBank/DDBJ whole genome shotgun (WGS) entry which is preliminary data.</text>
</comment>
<dbReference type="Pfam" id="PF00050">
    <property type="entry name" value="Kazal_1"/>
    <property type="match status" value="1"/>
</dbReference>
<dbReference type="Proteomes" id="UP000828390">
    <property type="component" value="Unassembled WGS sequence"/>
</dbReference>
<organism evidence="3 4">
    <name type="scientific">Dreissena polymorpha</name>
    <name type="common">Zebra mussel</name>
    <name type="synonym">Mytilus polymorpha</name>
    <dbReference type="NCBI Taxonomy" id="45954"/>
    <lineage>
        <taxon>Eukaryota</taxon>
        <taxon>Metazoa</taxon>
        <taxon>Spiralia</taxon>
        <taxon>Lophotrochozoa</taxon>
        <taxon>Mollusca</taxon>
        <taxon>Bivalvia</taxon>
        <taxon>Autobranchia</taxon>
        <taxon>Heteroconchia</taxon>
        <taxon>Euheterodonta</taxon>
        <taxon>Imparidentia</taxon>
        <taxon>Neoheterodontei</taxon>
        <taxon>Myida</taxon>
        <taxon>Dreissenoidea</taxon>
        <taxon>Dreissenidae</taxon>
        <taxon>Dreissena</taxon>
    </lineage>
</organism>
<proteinExistence type="predicted"/>
<dbReference type="PROSITE" id="PS51465">
    <property type="entry name" value="KAZAL_2"/>
    <property type="match status" value="2"/>
</dbReference>
<keyword evidence="4" id="KW-1185">Reference proteome</keyword>
<dbReference type="GO" id="GO:0005615">
    <property type="term" value="C:extracellular space"/>
    <property type="evidence" value="ECO:0007669"/>
    <property type="project" value="TreeGrafter"/>
</dbReference>
<dbReference type="SMART" id="SM00280">
    <property type="entry name" value="KAZAL"/>
    <property type="match status" value="2"/>
</dbReference>
<evidence type="ECO:0000256" key="1">
    <source>
        <dbReference type="SAM" id="SignalP"/>
    </source>
</evidence>
<keyword evidence="1" id="KW-0732">Signal</keyword>
<dbReference type="EMBL" id="JAIWYP010000011">
    <property type="protein sequence ID" value="KAH3742348.1"/>
    <property type="molecule type" value="Genomic_DNA"/>
</dbReference>
<dbReference type="InterPro" id="IPR002350">
    <property type="entry name" value="Kazal_dom"/>
</dbReference>
<dbReference type="Gene3D" id="3.30.60.30">
    <property type="match status" value="2"/>
</dbReference>
<dbReference type="PANTHER" id="PTHR21131">
    <property type="entry name" value="SERINE-TYPE ENDOPEPTIDASE INHIBITOR"/>
    <property type="match status" value="1"/>
</dbReference>
<protein>
    <recommendedName>
        <fullName evidence="2">Kazal-like domain-containing protein</fullName>
    </recommendedName>
</protein>
<feature type="domain" description="Kazal-like" evidence="2">
    <location>
        <begin position="8"/>
        <end position="52"/>
    </location>
</feature>
<dbReference type="Pfam" id="PF07648">
    <property type="entry name" value="Kazal_2"/>
    <property type="match status" value="1"/>
</dbReference>
<dbReference type="SUPFAM" id="SSF100895">
    <property type="entry name" value="Kazal-type serine protease inhibitors"/>
    <property type="match status" value="2"/>
</dbReference>
<feature type="domain" description="Kazal-like" evidence="2">
    <location>
        <begin position="53"/>
        <end position="103"/>
    </location>
</feature>
<name>A0A9D4DB64_DREPO</name>
<feature type="signal peptide" evidence="1">
    <location>
        <begin position="1"/>
        <end position="21"/>
    </location>
</feature>
<feature type="non-terminal residue" evidence="3">
    <location>
        <position position="219"/>
    </location>
</feature>